<accession>A0A5C0AXY8</accession>
<evidence type="ECO:0000259" key="3">
    <source>
        <dbReference type="PROSITE" id="PS50110"/>
    </source>
</evidence>
<dbReference type="CDD" id="cd00156">
    <property type="entry name" value="REC"/>
    <property type="match status" value="1"/>
</dbReference>
<reference evidence="4 5" key="1">
    <citation type="submission" date="2019-08" db="EMBL/GenBank/DDBJ databases">
        <title>Amphibian skin-associated Pigmentiphaga: genome sequence and occurrence across geography and hosts.</title>
        <authorList>
            <person name="Bletz M.C."/>
            <person name="Bunk B."/>
            <person name="Sproeer C."/>
            <person name="Biwer P."/>
            <person name="Reiter S."/>
            <person name="Rabemananjara F.C.E."/>
            <person name="Schulz S."/>
            <person name="Overmann J."/>
            <person name="Vences M."/>
        </authorList>
    </citation>
    <scope>NUCLEOTIDE SEQUENCE [LARGE SCALE GENOMIC DNA]</scope>
    <source>
        <strain evidence="4 5">Mada1488</strain>
    </source>
</reference>
<protein>
    <submittedName>
        <fullName evidence="4">Response regulator</fullName>
    </submittedName>
</protein>
<dbReference type="InterPro" id="IPR001789">
    <property type="entry name" value="Sig_transdc_resp-reg_receiver"/>
</dbReference>
<dbReference type="PANTHER" id="PTHR44591:SF23">
    <property type="entry name" value="CHEY SUBFAMILY"/>
    <property type="match status" value="1"/>
</dbReference>
<dbReference type="Gene3D" id="3.40.50.2300">
    <property type="match status" value="1"/>
</dbReference>
<evidence type="ECO:0000313" key="5">
    <source>
        <dbReference type="Proteomes" id="UP000325161"/>
    </source>
</evidence>
<dbReference type="SUPFAM" id="SSF52172">
    <property type="entry name" value="CheY-like"/>
    <property type="match status" value="1"/>
</dbReference>
<evidence type="ECO:0000256" key="1">
    <source>
        <dbReference type="ARBA" id="ARBA00022553"/>
    </source>
</evidence>
<dbReference type="EMBL" id="CP043046">
    <property type="protein sequence ID" value="QEI07238.1"/>
    <property type="molecule type" value="Genomic_DNA"/>
</dbReference>
<keyword evidence="5" id="KW-1185">Reference proteome</keyword>
<dbReference type="SMART" id="SM00448">
    <property type="entry name" value="REC"/>
    <property type="match status" value="1"/>
</dbReference>
<dbReference type="GO" id="GO:0000160">
    <property type="term" value="P:phosphorelay signal transduction system"/>
    <property type="evidence" value="ECO:0007669"/>
    <property type="project" value="InterPro"/>
</dbReference>
<dbReference type="Proteomes" id="UP000325161">
    <property type="component" value="Chromosome"/>
</dbReference>
<dbReference type="OrthoDB" id="9801602at2"/>
<dbReference type="InterPro" id="IPR050595">
    <property type="entry name" value="Bact_response_regulator"/>
</dbReference>
<gene>
    <name evidence="4" type="ORF">FXN63_16340</name>
</gene>
<organism evidence="4 5">
    <name type="scientific">Pigmentiphaga aceris</name>
    <dbReference type="NCBI Taxonomy" id="1940612"/>
    <lineage>
        <taxon>Bacteria</taxon>
        <taxon>Pseudomonadati</taxon>
        <taxon>Pseudomonadota</taxon>
        <taxon>Betaproteobacteria</taxon>
        <taxon>Burkholderiales</taxon>
        <taxon>Alcaligenaceae</taxon>
        <taxon>Pigmentiphaga</taxon>
    </lineage>
</organism>
<dbReference type="PANTHER" id="PTHR44591">
    <property type="entry name" value="STRESS RESPONSE REGULATOR PROTEIN 1"/>
    <property type="match status" value="1"/>
</dbReference>
<proteinExistence type="predicted"/>
<dbReference type="InterPro" id="IPR011006">
    <property type="entry name" value="CheY-like_superfamily"/>
</dbReference>
<dbReference type="PROSITE" id="PS50110">
    <property type="entry name" value="RESPONSE_REGULATORY"/>
    <property type="match status" value="1"/>
</dbReference>
<feature type="modified residue" description="4-aspartylphosphate" evidence="2">
    <location>
        <position position="65"/>
    </location>
</feature>
<dbReference type="RefSeq" id="WP_148816285.1">
    <property type="nucleotide sequence ID" value="NZ_CP043046.1"/>
</dbReference>
<dbReference type="KEGG" id="pacr:FXN63_16340"/>
<dbReference type="AlphaFoldDB" id="A0A5C0AXY8"/>
<keyword evidence="1 2" id="KW-0597">Phosphoprotein</keyword>
<feature type="domain" description="Response regulatory" evidence="3">
    <location>
        <begin position="3"/>
        <end position="128"/>
    </location>
</feature>
<dbReference type="Pfam" id="PF00072">
    <property type="entry name" value="Response_reg"/>
    <property type="match status" value="1"/>
</dbReference>
<sequence>MCRVLIIDDNSLTRRLTRAWLQRLGQSVDEVADGATALAQLGLHGAGASSGRTSMSVLPDVILLDMVLPDTDGWSVLRAIRADARLDGVAVYCYSGTVAVGAELNGFDGTIAKSGSYERFRDGFSSLTTRNQASRFGACCRKPFYGDAQV</sequence>
<evidence type="ECO:0000313" key="4">
    <source>
        <dbReference type="EMBL" id="QEI07238.1"/>
    </source>
</evidence>
<name>A0A5C0AXY8_9BURK</name>
<evidence type="ECO:0000256" key="2">
    <source>
        <dbReference type="PROSITE-ProRule" id="PRU00169"/>
    </source>
</evidence>